<evidence type="ECO:0000313" key="2">
    <source>
        <dbReference type="EMBL" id="GIZ04233.1"/>
    </source>
</evidence>
<accession>A0AAV4YAS0</accession>
<reference evidence="2 3" key="1">
    <citation type="submission" date="2021-06" db="EMBL/GenBank/DDBJ databases">
        <title>Caerostris extrusa draft genome.</title>
        <authorList>
            <person name="Kono N."/>
            <person name="Arakawa K."/>
        </authorList>
    </citation>
    <scope>NUCLEOTIDE SEQUENCE [LARGE SCALE GENOMIC DNA]</scope>
</reference>
<dbReference type="GO" id="GO:0003676">
    <property type="term" value="F:nucleic acid binding"/>
    <property type="evidence" value="ECO:0007669"/>
    <property type="project" value="InterPro"/>
</dbReference>
<feature type="domain" description="Integrase catalytic" evidence="1">
    <location>
        <begin position="1"/>
        <end position="141"/>
    </location>
</feature>
<evidence type="ECO:0000313" key="3">
    <source>
        <dbReference type="Proteomes" id="UP001054945"/>
    </source>
</evidence>
<dbReference type="AlphaFoldDB" id="A0AAV4YAS0"/>
<dbReference type="GO" id="GO:0003964">
    <property type="term" value="F:RNA-directed DNA polymerase activity"/>
    <property type="evidence" value="ECO:0007669"/>
    <property type="project" value="UniProtKB-KW"/>
</dbReference>
<dbReference type="Pfam" id="PF18701">
    <property type="entry name" value="DUF5641"/>
    <property type="match status" value="1"/>
</dbReference>
<proteinExistence type="predicted"/>
<keyword evidence="2" id="KW-0548">Nucleotidyltransferase</keyword>
<protein>
    <submittedName>
        <fullName evidence="2">Reverse transcriptase</fullName>
    </submittedName>
</protein>
<name>A0AAV4YAS0_CAEEX</name>
<dbReference type="Gene3D" id="3.30.420.10">
    <property type="entry name" value="Ribonuclease H-like superfamily/Ribonuclease H"/>
    <property type="match status" value="1"/>
</dbReference>
<dbReference type="InterPro" id="IPR001584">
    <property type="entry name" value="Integrase_cat-core"/>
</dbReference>
<dbReference type="PANTHER" id="PTHR47331">
    <property type="entry name" value="PHD-TYPE DOMAIN-CONTAINING PROTEIN"/>
    <property type="match status" value="1"/>
</dbReference>
<keyword evidence="3" id="KW-1185">Reference proteome</keyword>
<organism evidence="2 3">
    <name type="scientific">Caerostris extrusa</name>
    <name type="common">Bark spider</name>
    <name type="synonym">Caerostris bankana</name>
    <dbReference type="NCBI Taxonomy" id="172846"/>
    <lineage>
        <taxon>Eukaryota</taxon>
        <taxon>Metazoa</taxon>
        <taxon>Ecdysozoa</taxon>
        <taxon>Arthropoda</taxon>
        <taxon>Chelicerata</taxon>
        <taxon>Arachnida</taxon>
        <taxon>Araneae</taxon>
        <taxon>Araneomorphae</taxon>
        <taxon>Entelegynae</taxon>
        <taxon>Araneoidea</taxon>
        <taxon>Araneidae</taxon>
        <taxon>Caerostris</taxon>
    </lineage>
</organism>
<dbReference type="EMBL" id="BPLR01001707">
    <property type="protein sequence ID" value="GIZ04233.1"/>
    <property type="molecule type" value="Genomic_DNA"/>
</dbReference>
<dbReference type="InterPro" id="IPR036397">
    <property type="entry name" value="RNaseH_sf"/>
</dbReference>
<dbReference type="InterPro" id="IPR040676">
    <property type="entry name" value="DUF5641"/>
</dbReference>
<dbReference type="PROSITE" id="PS50994">
    <property type="entry name" value="INTEGRASE"/>
    <property type="match status" value="1"/>
</dbReference>
<dbReference type="Proteomes" id="UP001054945">
    <property type="component" value="Unassembled WGS sequence"/>
</dbReference>
<keyword evidence="2" id="KW-0808">Transferase</keyword>
<dbReference type="InterPro" id="IPR012337">
    <property type="entry name" value="RNaseH-like_sf"/>
</dbReference>
<dbReference type="GO" id="GO:0015074">
    <property type="term" value="P:DNA integration"/>
    <property type="evidence" value="ECO:0007669"/>
    <property type="project" value="InterPro"/>
</dbReference>
<dbReference type="SUPFAM" id="SSF53098">
    <property type="entry name" value="Ribonuclease H-like"/>
    <property type="match status" value="1"/>
</dbReference>
<evidence type="ECO:0000259" key="1">
    <source>
        <dbReference type="PROSITE" id="PS50994"/>
    </source>
</evidence>
<comment type="caution">
    <text evidence="2">The sequence shown here is derived from an EMBL/GenBank/DDBJ whole genome shotgun (WGS) entry which is preliminary data.</text>
</comment>
<gene>
    <name evidence="2" type="primary">AVEN_255928_1</name>
    <name evidence="2" type="ORF">CEXT_658621</name>
</gene>
<sequence length="265" mass="31055">MSMTTKSFLLALRRFLSRRGVCQTIYSDNAKSFKAAERELQHFAKIVKEQELQDFISSQGVAWKFIIERAPWWGGFYERLVKCVKDPLRKILGRALLTFEEVSTILTEIEAVVNMRPLTYTTNDLDETEPLTPDHFLHFGKTEFSYPLHFADLVNKTLTKETLLRRKRYQTNLLKQLWIKWKEQYVLSLNSAHHFKFPEKLKNLKIGNVVLIHGTQKSKLLWNLGIIKEVIEGRDNLIRACVVKTARGLFRKPIQLLYPFELEIS</sequence>
<keyword evidence="2" id="KW-0695">RNA-directed DNA polymerase</keyword>